<evidence type="ECO:0000256" key="5">
    <source>
        <dbReference type="ARBA" id="ARBA00022691"/>
    </source>
</evidence>
<keyword evidence="15" id="KW-1185">Reference proteome</keyword>
<evidence type="ECO:0000256" key="4">
    <source>
        <dbReference type="ARBA" id="ARBA00022679"/>
    </source>
</evidence>
<feature type="binding site" evidence="11">
    <location>
        <position position="155"/>
    </location>
    <ligand>
        <name>S-adenosyl-L-methionine</name>
        <dbReference type="ChEBI" id="CHEBI:59789"/>
    </ligand>
</feature>
<gene>
    <name evidence="14" type="ORF">MEUPH1_LOCUS87</name>
</gene>
<feature type="binding site" evidence="11">
    <location>
        <position position="95"/>
    </location>
    <ligand>
        <name>S-adenosyl-L-methionine</name>
        <dbReference type="ChEBI" id="CHEBI:59789"/>
    </ligand>
</feature>
<keyword evidence="4 10" id="KW-0808">Transferase</keyword>
<feature type="site" description="mRNA cap binding" evidence="12">
    <location>
        <position position="75"/>
    </location>
</feature>
<evidence type="ECO:0000256" key="10">
    <source>
        <dbReference type="PIRNR" id="PIRNR028762"/>
    </source>
</evidence>
<proteinExistence type="inferred from homology"/>
<dbReference type="EC" id="2.1.1.56" evidence="10"/>
<feature type="domain" description="MRNA cap 0 methyltransferase" evidence="13">
    <location>
        <begin position="32"/>
        <end position="339"/>
    </location>
</feature>
<evidence type="ECO:0000256" key="3">
    <source>
        <dbReference type="ARBA" id="ARBA00022664"/>
    </source>
</evidence>
<evidence type="ECO:0000256" key="9">
    <source>
        <dbReference type="ARBA" id="ARBA00044712"/>
    </source>
</evidence>
<evidence type="ECO:0000259" key="13">
    <source>
        <dbReference type="PROSITE" id="PS51562"/>
    </source>
</evidence>
<keyword evidence="8 10" id="KW-0539">Nucleus</keyword>
<keyword evidence="3 10" id="KW-0507">mRNA processing</keyword>
<evidence type="ECO:0000256" key="7">
    <source>
        <dbReference type="ARBA" id="ARBA00023042"/>
    </source>
</evidence>
<dbReference type="InterPro" id="IPR029063">
    <property type="entry name" value="SAM-dependent_MTases_sf"/>
</dbReference>
<dbReference type="SUPFAM" id="SSF53335">
    <property type="entry name" value="S-adenosyl-L-methionine-dependent methyltransferases"/>
    <property type="match status" value="1"/>
</dbReference>
<accession>A0AAV0VES1</accession>
<keyword evidence="7 10" id="KW-0506">mRNA capping</keyword>
<comment type="similarity">
    <text evidence="10">Belongs to the class I-like SAM-binding methyltransferase superfamily. mRNA cap 0 methyltransferase family.</text>
</comment>
<name>A0AAV0VES1_9HEMI</name>
<dbReference type="GO" id="GO:0003723">
    <property type="term" value="F:RNA binding"/>
    <property type="evidence" value="ECO:0007669"/>
    <property type="project" value="UniProtKB-KW"/>
</dbReference>
<dbReference type="InterPro" id="IPR039753">
    <property type="entry name" value="RG7MT1"/>
</dbReference>
<evidence type="ECO:0000313" key="15">
    <source>
        <dbReference type="Proteomes" id="UP001160148"/>
    </source>
</evidence>
<protein>
    <recommendedName>
        <fullName evidence="10">mRNA cap guanine-N(7) methyltransferase</fullName>
        <ecNumber evidence="10">2.1.1.56</ecNumber>
    </recommendedName>
    <alternativeName>
        <fullName evidence="10">mRNA (guanine-N(7))-methyltransferase</fullName>
    </alternativeName>
    <alternativeName>
        <fullName evidence="10">mRNA cap methyltransferase</fullName>
    </alternativeName>
</protein>
<dbReference type="AlphaFoldDB" id="A0AAV0VES1"/>
<reference evidence="14 15" key="1">
    <citation type="submission" date="2023-01" db="EMBL/GenBank/DDBJ databases">
        <authorList>
            <person name="Whitehead M."/>
        </authorList>
    </citation>
    <scope>NUCLEOTIDE SEQUENCE [LARGE SCALE GENOMIC DNA]</scope>
</reference>
<feature type="site" description="mRNA cap binding" evidence="12">
    <location>
        <position position="107"/>
    </location>
</feature>
<dbReference type="Pfam" id="PF03291">
    <property type="entry name" value="mRNA_G-N7_MeTrfase"/>
    <property type="match status" value="1"/>
</dbReference>
<feature type="site" description="mRNA cap binding" evidence="12">
    <location>
        <position position="331"/>
    </location>
</feature>
<evidence type="ECO:0000256" key="11">
    <source>
        <dbReference type="PIRSR" id="PIRSR028762-1"/>
    </source>
</evidence>
<dbReference type="EMBL" id="CARXXK010000001">
    <property type="protein sequence ID" value="CAI6342728.1"/>
    <property type="molecule type" value="Genomic_DNA"/>
</dbReference>
<dbReference type="InterPro" id="IPR016899">
    <property type="entry name" value="mRNA_G-N7_MeTrfase_euk"/>
</dbReference>
<dbReference type="CDD" id="cd02440">
    <property type="entry name" value="AdoMet_MTases"/>
    <property type="match status" value="1"/>
</dbReference>
<evidence type="ECO:0000256" key="2">
    <source>
        <dbReference type="ARBA" id="ARBA00022603"/>
    </source>
</evidence>
<feature type="binding site" evidence="11">
    <location>
        <position position="45"/>
    </location>
    <ligand>
        <name>S-adenosyl-L-methionine</name>
        <dbReference type="ChEBI" id="CHEBI:59789"/>
    </ligand>
</feature>
<dbReference type="PANTHER" id="PTHR12189:SF2">
    <property type="entry name" value="MRNA CAP GUANINE-N7 METHYLTRANSFERASE"/>
    <property type="match status" value="1"/>
</dbReference>
<feature type="site" description="mRNA cap binding" evidence="12">
    <location>
        <position position="81"/>
    </location>
</feature>
<keyword evidence="5 10" id="KW-0949">S-adenosyl-L-methionine</keyword>
<organism evidence="14 15">
    <name type="scientific">Macrosiphum euphorbiae</name>
    <name type="common">potato aphid</name>
    <dbReference type="NCBI Taxonomy" id="13131"/>
    <lineage>
        <taxon>Eukaryota</taxon>
        <taxon>Metazoa</taxon>
        <taxon>Ecdysozoa</taxon>
        <taxon>Arthropoda</taxon>
        <taxon>Hexapoda</taxon>
        <taxon>Insecta</taxon>
        <taxon>Pterygota</taxon>
        <taxon>Neoptera</taxon>
        <taxon>Paraneoptera</taxon>
        <taxon>Hemiptera</taxon>
        <taxon>Sternorrhyncha</taxon>
        <taxon>Aphidomorpha</taxon>
        <taxon>Aphidoidea</taxon>
        <taxon>Aphididae</taxon>
        <taxon>Macrosiphini</taxon>
        <taxon>Macrosiphum</taxon>
    </lineage>
</organism>
<keyword evidence="6 10" id="KW-0694">RNA-binding</keyword>
<dbReference type="InterPro" id="IPR004971">
    <property type="entry name" value="mRNA_G-N7_MeTrfase_dom"/>
</dbReference>
<dbReference type="PIRSF" id="PIRSF028762">
    <property type="entry name" value="ABD1"/>
    <property type="match status" value="1"/>
</dbReference>
<feature type="site" description="mRNA cap binding" evidence="12">
    <location>
        <position position="154"/>
    </location>
</feature>
<dbReference type="Gene3D" id="3.40.50.150">
    <property type="entry name" value="Vaccinia Virus protein VP39"/>
    <property type="match status" value="1"/>
</dbReference>
<evidence type="ECO:0000256" key="12">
    <source>
        <dbReference type="PIRSR" id="PIRSR028762-2"/>
    </source>
</evidence>
<dbReference type="Proteomes" id="UP001160148">
    <property type="component" value="Unassembled WGS sequence"/>
</dbReference>
<feature type="binding site" evidence="11">
    <location>
        <position position="150"/>
    </location>
    <ligand>
        <name>S-adenosyl-L-methionine</name>
        <dbReference type="ChEBI" id="CHEBI:59789"/>
    </ligand>
</feature>
<dbReference type="PROSITE" id="PS51562">
    <property type="entry name" value="RNA_CAP0_MT"/>
    <property type="match status" value="1"/>
</dbReference>
<feature type="binding site" evidence="12">
    <location>
        <begin position="41"/>
        <end position="42"/>
    </location>
    <ligand>
        <name>mRNA</name>
        <dbReference type="ChEBI" id="CHEBI:33699"/>
    </ligand>
</feature>
<feature type="site" description="mRNA cap binding" evidence="12">
    <location>
        <position position="238"/>
    </location>
</feature>
<dbReference type="PANTHER" id="PTHR12189">
    <property type="entry name" value="MRNA GUANINE-7- METHYLTRANSFERASE"/>
    <property type="match status" value="1"/>
</dbReference>
<sequence>MSEVTKPQELLSATIARHYDNGENNLSARNASRILYLRNFNNWVKSTLIQEAVTMLRDSRIHDGKMHVLDFACGKGGDLNKWRNSSCMEYLVAVDISPGSISNCHSRYEEMKARNRYLFDAQFIVADCTRVNINTLFKDSCMKLHLVSCQFAFHYCFESIQQAECMLKNVSENLVSGGIFIGTIPNAREIVRRQKECGKKQFGNSIYNIEFMCDIDKQFPIFGAKYNFHLEGVVDCPEFLVYFPALEKLAKSFGLELKMKMTFAEYFEKHSSLDVNFLNRITALEVYPPREGVELMGTEEDYDKAKQFLNENKQESVGTLSKSEWEVATLYMVFMFQKM</sequence>
<dbReference type="GO" id="GO:0005634">
    <property type="term" value="C:nucleus"/>
    <property type="evidence" value="ECO:0007669"/>
    <property type="project" value="UniProtKB-SubCell"/>
</dbReference>
<evidence type="ECO:0000256" key="8">
    <source>
        <dbReference type="ARBA" id="ARBA00023242"/>
    </source>
</evidence>
<evidence type="ECO:0000256" key="1">
    <source>
        <dbReference type="ARBA" id="ARBA00004123"/>
    </source>
</evidence>
<comment type="subcellular location">
    <subcellularLocation>
        <location evidence="1 10">Nucleus</location>
    </subcellularLocation>
</comment>
<comment type="caution">
    <text evidence="14">The sequence shown here is derived from an EMBL/GenBank/DDBJ whole genome shotgun (WGS) entry which is preliminary data.</text>
</comment>
<evidence type="ECO:0000313" key="14">
    <source>
        <dbReference type="EMBL" id="CAI6342728.1"/>
    </source>
</evidence>
<comment type="catalytic activity">
    <reaction evidence="9">
        <text>a 5'-end (5'-triphosphoguanosine)-ribonucleoside in mRNA + S-adenosyl-L-methionine = a 5'-end (N(7)-methyl 5'-triphosphoguanosine)-ribonucleoside in mRNA + S-adenosyl-L-homocysteine</text>
        <dbReference type="Rhea" id="RHEA:67008"/>
        <dbReference type="Rhea" id="RHEA-COMP:17166"/>
        <dbReference type="Rhea" id="RHEA-COMP:17167"/>
        <dbReference type="ChEBI" id="CHEBI:57856"/>
        <dbReference type="ChEBI" id="CHEBI:59789"/>
        <dbReference type="ChEBI" id="CHEBI:156461"/>
        <dbReference type="ChEBI" id="CHEBI:167617"/>
        <dbReference type="EC" id="2.1.1.56"/>
    </reaction>
</comment>
<feature type="binding site" evidence="11">
    <location>
        <position position="127"/>
    </location>
    <ligand>
        <name>S-adenosyl-L-methionine</name>
        <dbReference type="ChEBI" id="CHEBI:59789"/>
    </ligand>
</feature>
<dbReference type="GO" id="GO:0004482">
    <property type="term" value="F:mRNA 5'-cap (guanine-N7-)-methyltransferase activity"/>
    <property type="evidence" value="ECO:0007669"/>
    <property type="project" value="UniProtKB-EC"/>
</dbReference>
<keyword evidence="2 10" id="KW-0489">Methyltransferase</keyword>
<evidence type="ECO:0000256" key="6">
    <source>
        <dbReference type="ARBA" id="ARBA00022884"/>
    </source>
</evidence>
<feature type="binding site" evidence="11">
    <location>
        <position position="72"/>
    </location>
    <ligand>
        <name>S-adenosyl-L-methionine</name>
        <dbReference type="ChEBI" id="CHEBI:59789"/>
    </ligand>
</feature>